<evidence type="ECO:0000313" key="2">
    <source>
        <dbReference type="EMBL" id="KKR82772.1"/>
    </source>
</evidence>
<gene>
    <name evidence="2" type="ORF">UU29_C0009G0043</name>
</gene>
<dbReference type="Proteomes" id="UP000034601">
    <property type="component" value="Unassembled WGS sequence"/>
</dbReference>
<comment type="caution">
    <text evidence="2">The sequence shown here is derived from an EMBL/GenBank/DDBJ whole genome shotgun (WGS) entry which is preliminary data.</text>
</comment>
<feature type="region of interest" description="Disordered" evidence="1">
    <location>
        <begin position="1"/>
        <end position="76"/>
    </location>
</feature>
<sequence>MSKEFMTDGSQYSPEVFQAPNTGTEGSGGGKDSGNKDPLNPEGANPSGGGDSDKTPDRPAPGGGNPGEMDELRRDIVAAKAQAAEAVRVAREAKEETERERAARVAAEARAEKTRELPRYFFPKDVSDDNAWEILEEQIRVEEREPGKFDENVGSQLLQAITSELAGRGELQVALRDMLRSRYTYKNLGYALGEGAVDLYADTIIGMGGKDHEIILSLGGMDQSLDALDNATFWRTKDAQLSPEKKLELLRGIFGDNPEGRRFAKKFGTPDALFRPERLLALCKADQFFLVGIDKLKPEDRDKIDASLSLAEKIFIDSILALPDDDPKKIAARKIVDRVSRNIALGEVAYNLTGQSAELDGLVDKAGNPIFLDRVILKYGRDTINLADPQVHNPSTDQGKVLEKVRKEKPYLIGMAWDRAWRQLYQDRWDDIDFKNSLQGRAPLLIKGRQQNPIRYMRTEESKPGEPGTEPLKKATYVGVLPLITLSMRGSVKEQLKSWGGDFGFRLAASLRIKGGDKVRKMFNEEGPRLLYNPEAISNFDQSLKDFKEAFSYLPAEEQHEQMAYLIEHLAVFSMDDLKKVFHYENQSSFAVDNRLRVSRDRNLINKEQEEILKNNVIVRNRVLSKIPVLNNMIKWFKVSASGLNHVGAIWEMIKAFFKQAFSLK</sequence>
<dbReference type="EMBL" id="LCAB01000009">
    <property type="protein sequence ID" value="KKR82772.1"/>
    <property type="molecule type" value="Genomic_DNA"/>
</dbReference>
<dbReference type="AlphaFoldDB" id="A0A0G0X563"/>
<proteinExistence type="predicted"/>
<accession>A0A0G0X563</accession>
<evidence type="ECO:0000313" key="3">
    <source>
        <dbReference type="Proteomes" id="UP000034601"/>
    </source>
</evidence>
<evidence type="ECO:0000256" key="1">
    <source>
        <dbReference type="SAM" id="MobiDB-lite"/>
    </source>
</evidence>
<reference evidence="2 3" key="1">
    <citation type="journal article" date="2015" name="Nature">
        <title>rRNA introns, odd ribosomes, and small enigmatic genomes across a large radiation of phyla.</title>
        <authorList>
            <person name="Brown C.T."/>
            <person name="Hug L.A."/>
            <person name="Thomas B.C."/>
            <person name="Sharon I."/>
            <person name="Castelle C.J."/>
            <person name="Singh A."/>
            <person name="Wilkins M.J."/>
            <person name="Williams K.H."/>
            <person name="Banfield J.F."/>
        </authorList>
    </citation>
    <scope>NUCLEOTIDE SEQUENCE [LARGE SCALE GENOMIC DNA]</scope>
</reference>
<protein>
    <submittedName>
        <fullName evidence="2">Uncharacterized protein</fullName>
    </submittedName>
</protein>
<name>A0A0G0X563_9BACT</name>
<organism evidence="2 3">
    <name type="scientific">Candidatus Daviesbacteria bacterium GW2011_GWA2_40_9</name>
    <dbReference type="NCBI Taxonomy" id="1618424"/>
    <lineage>
        <taxon>Bacteria</taxon>
        <taxon>Candidatus Daviesiibacteriota</taxon>
    </lineage>
</organism>